<evidence type="ECO:0000256" key="6">
    <source>
        <dbReference type="SAM" id="MobiDB-lite"/>
    </source>
</evidence>
<evidence type="ECO:0000259" key="7">
    <source>
        <dbReference type="PROSITE" id="PS50048"/>
    </source>
</evidence>
<feature type="compositionally biased region" description="Low complexity" evidence="6">
    <location>
        <begin position="106"/>
        <end position="120"/>
    </location>
</feature>
<accession>A0A8J5UJA2</accession>
<feature type="region of interest" description="Disordered" evidence="6">
    <location>
        <begin position="1"/>
        <end position="60"/>
    </location>
</feature>
<feature type="compositionally biased region" description="Low complexity" evidence="6">
    <location>
        <begin position="843"/>
        <end position="854"/>
    </location>
</feature>
<dbReference type="PANTHER" id="PTHR47540:SF2">
    <property type="entry name" value="ZN(II)2CYS6 TRANSCRIPTION FACTOR (EUROFUNG)"/>
    <property type="match status" value="1"/>
</dbReference>
<dbReference type="InterPro" id="IPR007219">
    <property type="entry name" value="XnlR_reg_dom"/>
</dbReference>
<dbReference type="GeneID" id="73468910"/>
<dbReference type="GO" id="GO:0043565">
    <property type="term" value="F:sequence-specific DNA binding"/>
    <property type="evidence" value="ECO:0007669"/>
    <property type="project" value="TreeGrafter"/>
</dbReference>
<dbReference type="CDD" id="cd00067">
    <property type="entry name" value="GAL4"/>
    <property type="match status" value="1"/>
</dbReference>
<evidence type="ECO:0000256" key="1">
    <source>
        <dbReference type="ARBA" id="ARBA00004123"/>
    </source>
</evidence>
<evidence type="ECO:0000313" key="8">
    <source>
        <dbReference type="EMBL" id="KAG7664368.1"/>
    </source>
</evidence>
<dbReference type="GO" id="GO:0045944">
    <property type="term" value="P:positive regulation of transcription by RNA polymerase II"/>
    <property type="evidence" value="ECO:0007669"/>
    <property type="project" value="TreeGrafter"/>
</dbReference>
<keyword evidence="9" id="KW-1185">Reference proteome</keyword>
<feature type="compositionally biased region" description="Low complexity" evidence="6">
    <location>
        <begin position="87"/>
        <end position="98"/>
    </location>
</feature>
<dbReference type="RefSeq" id="XP_049264600.1">
    <property type="nucleotide sequence ID" value="XM_049405825.1"/>
</dbReference>
<dbReference type="GO" id="GO:0008270">
    <property type="term" value="F:zinc ion binding"/>
    <property type="evidence" value="ECO:0007669"/>
    <property type="project" value="InterPro"/>
</dbReference>
<feature type="compositionally biased region" description="Basic and acidic residues" evidence="6">
    <location>
        <begin position="817"/>
        <end position="831"/>
    </location>
</feature>
<keyword evidence="3" id="KW-0238">DNA-binding</keyword>
<dbReference type="AlphaFoldDB" id="A0A8J5UJA2"/>
<dbReference type="Pfam" id="PF00172">
    <property type="entry name" value="Zn_clus"/>
    <property type="match status" value="1"/>
</dbReference>
<dbReference type="SMART" id="SM00906">
    <property type="entry name" value="Fungal_trans"/>
    <property type="match status" value="1"/>
</dbReference>
<dbReference type="OrthoDB" id="4064873at2759"/>
<feature type="domain" description="Zn(2)-C6 fungal-type" evidence="7">
    <location>
        <begin position="140"/>
        <end position="169"/>
    </location>
</feature>
<dbReference type="PROSITE" id="PS50048">
    <property type="entry name" value="ZN2_CY6_FUNGAL_2"/>
    <property type="match status" value="1"/>
</dbReference>
<feature type="region of interest" description="Disordered" evidence="6">
    <location>
        <begin position="817"/>
        <end position="858"/>
    </location>
</feature>
<dbReference type="PANTHER" id="PTHR47540">
    <property type="entry name" value="THIAMINE REPRESSIBLE GENES REGULATORY PROTEIN THI5"/>
    <property type="match status" value="1"/>
</dbReference>
<dbReference type="InterPro" id="IPR001138">
    <property type="entry name" value="Zn2Cys6_DnaBD"/>
</dbReference>
<dbReference type="GO" id="GO:0005634">
    <property type="term" value="C:nucleus"/>
    <property type="evidence" value="ECO:0007669"/>
    <property type="project" value="UniProtKB-SubCell"/>
</dbReference>
<comment type="subcellular location">
    <subcellularLocation>
        <location evidence="1">Nucleus</location>
    </subcellularLocation>
</comment>
<dbReference type="EMBL" id="JAGSYN010000096">
    <property type="protein sequence ID" value="KAG7664368.1"/>
    <property type="molecule type" value="Genomic_DNA"/>
</dbReference>
<keyword evidence="4" id="KW-0804">Transcription</keyword>
<evidence type="ECO:0000256" key="5">
    <source>
        <dbReference type="ARBA" id="ARBA00023242"/>
    </source>
</evidence>
<feature type="region of interest" description="Disordered" evidence="6">
    <location>
        <begin position="87"/>
        <end position="122"/>
    </location>
</feature>
<keyword evidence="2" id="KW-0805">Transcription regulation</keyword>
<feature type="compositionally biased region" description="Basic and acidic residues" evidence="6">
    <location>
        <begin position="1"/>
        <end position="12"/>
    </location>
</feature>
<dbReference type="CDD" id="cd12148">
    <property type="entry name" value="fungal_TF_MHR"/>
    <property type="match status" value="1"/>
</dbReference>
<dbReference type="Proteomes" id="UP000694255">
    <property type="component" value="Unassembled WGS sequence"/>
</dbReference>
<proteinExistence type="predicted"/>
<evidence type="ECO:0000256" key="3">
    <source>
        <dbReference type="ARBA" id="ARBA00023125"/>
    </source>
</evidence>
<dbReference type="PROSITE" id="PS00463">
    <property type="entry name" value="ZN2_CY6_FUNGAL_1"/>
    <property type="match status" value="1"/>
</dbReference>
<reference evidence="8 9" key="1">
    <citation type="journal article" date="2021" name="DNA Res.">
        <title>Genome analysis of Candida subhashii reveals its hybrid nature and dual mitochondrial genome conformations.</title>
        <authorList>
            <person name="Mixao V."/>
            <person name="Hegedusova E."/>
            <person name="Saus E."/>
            <person name="Pryszcz L.P."/>
            <person name="Cillingova A."/>
            <person name="Nosek J."/>
            <person name="Gabaldon T."/>
        </authorList>
    </citation>
    <scope>NUCLEOTIDE SEQUENCE [LARGE SCALE GENOMIC DNA]</scope>
    <source>
        <strain evidence="8 9">CBS 10753</strain>
    </source>
</reference>
<name>A0A8J5UJA2_9ASCO</name>
<dbReference type="InterPro" id="IPR051711">
    <property type="entry name" value="Stress_Response_Reg"/>
</dbReference>
<comment type="caution">
    <text evidence="8">The sequence shown here is derived from an EMBL/GenBank/DDBJ whole genome shotgun (WGS) entry which is preliminary data.</text>
</comment>
<organism evidence="8 9">
    <name type="scientific">[Candida] subhashii</name>
    <dbReference type="NCBI Taxonomy" id="561895"/>
    <lineage>
        <taxon>Eukaryota</taxon>
        <taxon>Fungi</taxon>
        <taxon>Dikarya</taxon>
        <taxon>Ascomycota</taxon>
        <taxon>Saccharomycotina</taxon>
        <taxon>Pichiomycetes</taxon>
        <taxon>Debaryomycetaceae</taxon>
        <taxon>Spathaspora</taxon>
    </lineage>
</organism>
<dbReference type="GO" id="GO:0006351">
    <property type="term" value="P:DNA-templated transcription"/>
    <property type="evidence" value="ECO:0007669"/>
    <property type="project" value="InterPro"/>
</dbReference>
<dbReference type="SMART" id="SM00066">
    <property type="entry name" value="GAL4"/>
    <property type="match status" value="1"/>
</dbReference>
<feature type="compositionally biased region" description="Polar residues" evidence="6">
    <location>
        <begin position="21"/>
        <end position="30"/>
    </location>
</feature>
<evidence type="ECO:0000313" key="9">
    <source>
        <dbReference type="Proteomes" id="UP000694255"/>
    </source>
</evidence>
<gene>
    <name evidence="8" type="ORF">J8A68_002109</name>
</gene>
<evidence type="ECO:0000256" key="4">
    <source>
        <dbReference type="ARBA" id="ARBA00023163"/>
    </source>
</evidence>
<protein>
    <submittedName>
        <fullName evidence="8">STB4</fullName>
    </submittedName>
</protein>
<sequence length="894" mass="102152">MPKKRNAMESKLDFNIGGMSPNESNVRNSQMGGGVNDPPRPRPNLPKATPGYSPIVAGGTPVVGQYALSPLRFPPQSTYLQSEPLVVQPPQQHQSPPQQQQPPSPQQQQQQLPQQQHTQQVYQYHREYSPPKARMRVSKACDRCRTQKIKCSGTHPCTTCLKHKKECTFSTNYNSTSNSHSTVVPAESGGSGSHVQGFVMETGNGPVKRLKKVSTVEPFGLPQMNKSNEAEYITHLENRVQYLENILSNNSHQTFQEPKSEEPENPEVDETLFSTSSKWRFSRRHQNLLIVELCKSMYSNLSPESQKLVTLPRTQYFGWNMSGVKYLSAEELPPVPEITIDSKFYIDYYLTEINPLFAIIHETVFREQYEAYNKLVKEQLDEDDQQTKTNQTRLFSAILCLIYALSIRFSEVSKPKGPKMELLELEEKFFKYGYKVISILSFEWESFELIQSWLLIGLYLRITHRQTSCSHALSQAIAMVKSMGLGFEDENPKFLVSTAYERLKAKRIFWCVFTFDRVLGLQTGRYCGIREEDFTRRYPTYDFKKESDKDDWLTLPALGMIHVARVSNFVHTSPNDNPHLIKYQQINAELVTLHEWFNNNGFRNDLFFNRLDEGVKSLVKAQVKLHYYDLVLCIHGKVLFNYIGRRIASHGLKVEMVLDSCHGVLDVLDKINKAGLLYTPWYSVLLLLFNIGVSSITLINGGVFVSQARDILKSTIRFFTALRKSPIRNEQGKLIFRERFKMVRECMWALKMANRMLTLRLQEDIKALNNIGVDHGSSDVNKQTFTQLGLSSEAAETSTPAVKDEFNKVFEKQLYRNEEAITPDQREEEPRATPQEDGDTPLSTTTSDNISNSTHAGGLASIQSADPADFYATTDVDNLLGNLQWFDQWLGYDF</sequence>
<dbReference type="GO" id="GO:0000981">
    <property type="term" value="F:DNA-binding transcription factor activity, RNA polymerase II-specific"/>
    <property type="evidence" value="ECO:0007669"/>
    <property type="project" value="InterPro"/>
</dbReference>
<evidence type="ECO:0000256" key="2">
    <source>
        <dbReference type="ARBA" id="ARBA00023015"/>
    </source>
</evidence>
<keyword evidence="5" id="KW-0539">Nucleus</keyword>
<dbReference type="Pfam" id="PF04082">
    <property type="entry name" value="Fungal_trans"/>
    <property type="match status" value="1"/>
</dbReference>